<dbReference type="RefSeq" id="XP_033305882.1">
    <property type="nucleotide sequence ID" value="XM_033449991.1"/>
</dbReference>
<dbReference type="Proteomes" id="UP000515164">
    <property type="component" value="Unplaced"/>
</dbReference>
<organism evidence="1 2">
    <name type="scientific">Bombus bifarius</name>
    <dbReference type="NCBI Taxonomy" id="103933"/>
    <lineage>
        <taxon>Eukaryota</taxon>
        <taxon>Metazoa</taxon>
        <taxon>Ecdysozoa</taxon>
        <taxon>Arthropoda</taxon>
        <taxon>Hexapoda</taxon>
        <taxon>Insecta</taxon>
        <taxon>Pterygota</taxon>
        <taxon>Neoptera</taxon>
        <taxon>Endopterygota</taxon>
        <taxon>Hymenoptera</taxon>
        <taxon>Apocrita</taxon>
        <taxon>Aculeata</taxon>
        <taxon>Apoidea</taxon>
        <taxon>Anthophila</taxon>
        <taxon>Apidae</taxon>
        <taxon>Bombus</taxon>
        <taxon>Pyrobombus</taxon>
    </lineage>
</organism>
<dbReference type="KEGG" id="bbif:117208700"/>
<evidence type="ECO:0000313" key="2">
    <source>
        <dbReference type="RefSeq" id="XP_033305882.1"/>
    </source>
</evidence>
<proteinExistence type="predicted"/>
<reference evidence="2" key="1">
    <citation type="submission" date="2025-08" db="UniProtKB">
        <authorList>
            <consortium name="RefSeq"/>
        </authorList>
    </citation>
    <scope>IDENTIFICATION</scope>
    <source>
        <tissue evidence="2">Muscle</tissue>
    </source>
</reference>
<dbReference type="AlphaFoldDB" id="A0A6P8MTK8"/>
<dbReference type="GeneID" id="117208700"/>
<sequence>MTQGHHRFIIVSKNIKPRSPNTTKQELSSQESAMQLISADRNVIMEGATIQYGTNCWAFSFDRGSVISKSNSEDHYHNMAPNASHRKRRLYSRRSSALQAVLQNGYTNRNSILSRVQQQQGICHPMDSYFY</sequence>
<evidence type="ECO:0000313" key="1">
    <source>
        <dbReference type="Proteomes" id="UP000515164"/>
    </source>
</evidence>
<keyword evidence="1" id="KW-1185">Reference proteome</keyword>
<gene>
    <name evidence="2" type="primary">LOC117208700</name>
</gene>
<name>A0A6P8MTK8_9HYME</name>
<protein>
    <submittedName>
        <fullName evidence="2">Uncharacterized protein LOC117208700</fullName>
    </submittedName>
</protein>
<accession>A0A6P8MTK8</accession>